<evidence type="ECO:0000313" key="2">
    <source>
        <dbReference type="EMBL" id="KAF5191357.1"/>
    </source>
</evidence>
<feature type="domain" description="F-box" evidence="1">
    <location>
        <begin position="59"/>
        <end position="105"/>
    </location>
</feature>
<dbReference type="SUPFAM" id="SSF81383">
    <property type="entry name" value="F-box domain"/>
    <property type="match status" value="1"/>
</dbReference>
<dbReference type="OrthoDB" id="1023001at2759"/>
<evidence type="ECO:0000313" key="3">
    <source>
        <dbReference type="Proteomes" id="UP000554482"/>
    </source>
</evidence>
<dbReference type="Pfam" id="PF03478">
    <property type="entry name" value="Beta-prop_KIB1-4"/>
    <property type="match status" value="1"/>
</dbReference>
<dbReference type="PANTHER" id="PTHR44259">
    <property type="entry name" value="OS07G0183000 PROTEIN-RELATED"/>
    <property type="match status" value="1"/>
</dbReference>
<dbReference type="Proteomes" id="UP000554482">
    <property type="component" value="Unassembled WGS sequence"/>
</dbReference>
<accession>A0A7J6W335</accession>
<organism evidence="2 3">
    <name type="scientific">Thalictrum thalictroides</name>
    <name type="common">Rue-anemone</name>
    <name type="synonym">Anemone thalictroides</name>
    <dbReference type="NCBI Taxonomy" id="46969"/>
    <lineage>
        <taxon>Eukaryota</taxon>
        <taxon>Viridiplantae</taxon>
        <taxon>Streptophyta</taxon>
        <taxon>Embryophyta</taxon>
        <taxon>Tracheophyta</taxon>
        <taxon>Spermatophyta</taxon>
        <taxon>Magnoliopsida</taxon>
        <taxon>Ranunculales</taxon>
        <taxon>Ranunculaceae</taxon>
        <taxon>Thalictroideae</taxon>
        <taxon>Thalictrum</taxon>
    </lineage>
</organism>
<dbReference type="Gene3D" id="1.20.1280.50">
    <property type="match status" value="1"/>
</dbReference>
<dbReference type="SMART" id="SM00256">
    <property type="entry name" value="FBOX"/>
    <property type="match status" value="1"/>
</dbReference>
<gene>
    <name evidence="2" type="ORF">FRX31_019062</name>
</gene>
<comment type="caution">
    <text evidence="2">The sequence shown here is derived from an EMBL/GenBank/DDBJ whole genome shotgun (WGS) entry which is preliminary data.</text>
</comment>
<sequence>MVKKKSEVQEVKKNIRCLNIRNLNILKTNILFPMGGKSRRVLRGGVVYDEQRNRNSVNKSLALDLPDHVLELVVEHLCLPDLFRFGWVCKLWKSVCDPLQFQNHLPWLIGPFNNNKDDDDSSLAFDSTETAIGFFSLRNQRIYKAELPELSNRRICGSLPAGWLMTIHENSEIQLFNPFIMNRLSQTWSSASLIYLPPMSKLPGVTTELTENELFYVGTSIRVPAAHFRFPSKEMRDVCIDNVAMSSSLITKGTVIMVIQGVDCALAFYIIGGVEQVWTPVSRELGNSLFHDLTYYKGKFFAVHNNGYVVVIDGVKENSLFSPSLKIVVGRHPFKFADHHYILESSGDLLVVLRYLKALDDSKTWRLYRTVGFKVLKLDFTGRDISWVEVESIGDRSLFLGGNTSFTIQANEFSGCKPNCIYFTDNFYNYNREFGGHDLGVFSLQDGSIENFHYQSDDVVVMPPPVWYAPNLSC</sequence>
<evidence type="ECO:0000259" key="1">
    <source>
        <dbReference type="PROSITE" id="PS50181"/>
    </source>
</evidence>
<dbReference type="PROSITE" id="PS50181">
    <property type="entry name" value="FBOX"/>
    <property type="match status" value="1"/>
</dbReference>
<dbReference type="EMBL" id="JABWDY010022898">
    <property type="protein sequence ID" value="KAF5191357.1"/>
    <property type="molecule type" value="Genomic_DNA"/>
</dbReference>
<dbReference type="InterPro" id="IPR001810">
    <property type="entry name" value="F-box_dom"/>
</dbReference>
<name>A0A7J6W335_THATH</name>
<reference evidence="2 3" key="1">
    <citation type="submission" date="2020-06" db="EMBL/GenBank/DDBJ databases">
        <title>Transcriptomic and genomic resources for Thalictrum thalictroides and T. hernandezii: Facilitating candidate gene discovery in an emerging model plant lineage.</title>
        <authorList>
            <person name="Arias T."/>
            <person name="Riano-Pachon D.M."/>
            <person name="Di Stilio V.S."/>
        </authorList>
    </citation>
    <scope>NUCLEOTIDE SEQUENCE [LARGE SCALE GENOMIC DNA]</scope>
    <source>
        <strain evidence="3">cv. WT478/WT964</strain>
        <tissue evidence="2">Leaves</tissue>
    </source>
</reference>
<dbReference type="AlphaFoldDB" id="A0A7J6W335"/>
<dbReference type="InterPro" id="IPR050942">
    <property type="entry name" value="F-box_BR-signaling"/>
</dbReference>
<dbReference type="InterPro" id="IPR036047">
    <property type="entry name" value="F-box-like_dom_sf"/>
</dbReference>
<proteinExistence type="predicted"/>
<dbReference type="PANTHER" id="PTHR44259:SF114">
    <property type="entry name" value="OS06G0707300 PROTEIN"/>
    <property type="match status" value="1"/>
</dbReference>
<dbReference type="CDD" id="cd09917">
    <property type="entry name" value="F-box_SF"/>
    <property type="match status" value="1"/>
</dbReference>
<dbReference type="InterPro" id="IPR005174">
    <property type="entry name" value="KIB1-4_b-propeller"/>
</dbReference>
<protein>
    <submittedName>
        <fullName evidence="2">F-box protein skip23</fullName>
    </submittedName>
</protein>
<keyword evidence="3" id="KW-1185">Reference proteome</keyword>
<dbReference type="Pfam" id="PF00646">
    <property type="entry name" value="F-box"/>
    <property type="match status" value="1"/>
</dbReference>